<keyword evidence="5" id="KW-1185">Reference proteome</keyword>
<dbReference type="AlphaFoldDB" id="A0A328A3L8"/>
<name>A0A328A3L8_9STAP</name>
<evidence type="ECO:0000313" key="3">
    <source>
        <dbReference type="EMBL" id="RAK48028.1"/>
    </source>
</evidence>
<dbReference type="EMBL" id="CP079981">
    <property type="protein sequence ID" value="QYA42356.1"/>
    <property type="molecule type" value="Genomic_DNA"/>
</dbReference>
<feature type="domain" description="DUF4440" evidence="1">
    <location>
        <begin position="12"/>
        <end position="114"/>
    </location>
</feature>
<evidence type="ECO:0000313" key="2">
    <source>
        <dbReference type="EMBL" id="QYA42356.1"/>
    </source>
</evidence>
<dbReference type="InterPro" id="IPR032710">
    <property type="entry name" value="NTF2-like_dom_sf"/>
</dbReference>
<dbReference type="Proteomes" id="UP000826802">
    <property type="component" value="Chromosome"/>
</dbReference>
<sequence length="125" mass="14816">MDAPEKEIYYVYKSLCESLINEDLKELDRLFMNGSNIADLTGYKLSKKELLEAIQNQDVKYFKMREEAIEILVKEKLATVIAYNIVDANLQGYRNKWRIKSRLSLVKFEEEWEISHLDISTYKKL</sequence>
<dbReference type="SUPFAM" id="SSF54427">
    <property type="entry name" value="NTF2-like"/>
    <property type="match status" value="1"/>
</dbReference>
<gene>
    <name evidence="3" type="ORF">BHX94_11825</name>
    <name evidence="2" type="ORF">KYI11_12415</name>
</gene>
<dbReference type="RefSeq" id="WP_096077793.1">
    <property type="nucleotide sequence ID" value="NZ_CP079981.1"/>
</dbReference>
<dbReference type="OrthoDB" id="3253136at2"/>
<reference evidence="3 4" key="1">
    <citation type="journal article" date="2018" name="Front. Microbiol.">
        <title>Description and Comparative Genomics of Macrococcus caseolyticus subsp. hominis subsp. nov., Macrococcus goetzii sp. nov., Macrococcus epidermidis sp. nov., and Macrococcus bohemicus sp. nov., Novel Macrococci From Human Clinical Material With Virulence Potential and Suspected Uptake of Foreign DNA by Natural Transformation.</title>
        <authorList>
            <person name="Maslanova I."/>
            <person name="Wertheimer Z."/>
            <person name="Sedlacek I."/>
            <person name="Svec P."/>
            <person name="Indrakova A."/>
            <person name="Kovarovic V."/>
            <person name="Schumann P."/>
            <person name="Sproer C."/>
            <person name="Kralova S."/>
            <person name="Sedo O."/>
            <person name="Kristofova L."/>
            <person name="Vrbovska V."/>
            <person name="Fuzik T."/>
            <person name="Petras P."/>
            <person name="Zdrahal Z."/>
            <person name="Ruzickova V."/>
            <person name="Doskar J."/>
            <person name="Pantucek R."/>
        </authorList>
    </citation>
    <scope>NUCLEOTIDE SEQUENCE [LARGE SCALE GENOMIC DNA]</scope>
    <source>
        <strain evidence="3 4">03/115</strain>
    </source>
</reference>
<protein>
    <submittedName>
        <fullName evidence="3">Nuclear transport factor 2 family protein</fullName>
    </submittedName>
</protein>
<dbReference type="Proteomes" id="UP000249579">
    <property type="component" value="Unassembled WGS sequence"/>
</dbReference>
<dbReference type="Pfam" id="PF14534">
    <property type="entry name" value="DUF4440"/>
    <property type="match status" value="1"/>
</dbReference>
<proteinExistence type="predicted"/>
<reference evidence="2 5" key="2">
    <citation type="submission" date="2021-07" db="EMBL/GenBank/DDBJ databases">
        <title>Prevalence and characterization of methicillin-resistant Macrococcus spp. in food producing animals and meat in Switzerland in 2019.</title>
        <authorList>
            <person name="Keller J.E."/>
            <person name="Schwendener S."/>
            <person name="Neuenschwander J."/>
            <person name="Overesch G."/>
            <person name="Perreten V."/>
        </authorList>
    </citation>
    <scope>NUCLEOTIDE SEQUENCE [LARGE SCALE GENOMIC DNA]</scope>
    <source>
        <strain evidence="2 5">19Msa0936</strain>
    </source>
</reference>
<evidence type="ECO:0000313" key="4">
    <source>
        <dbReference type="Proteomes" id="UP000249579"/>
    </source>
</evidence>
<organism evidence="3 4">
    <name type="scientific">Macrococcoides bohemicum</name>
    <dbReference type="NCBI Taxonomy" id="1903056"/>
    <lineage>
        <taxon>Bacteria</taxon>
        <taxon>Bacillati</taxon>
        <taxon>Bacillota</taxon>
        <taxon>Bacilli</taxon>
        <taxon>Bacillales</taxon>
        <taxon>Staphylococcaceae</taxon>
        <taxon>Macrococcoides</taxon>
    </lineage>
</organism>
<evidence type="ECO:0000313" key="5">
    <source>
        <dbReference type="Proteomes" id="UP000826802"/>
    </source>
</evidence>
<dbReference type="InterPro" id="IPR027843">
    <property type="entry name" value="DUF4440"/>
</dbReference>
<accession>A0A328A3L8</accession>
<evidence type="ECO:0000259" key="1">
    <source>
        <dbReference type="Pfam" id="PF14534"/>
    </source>
</evidence>
<dbReference type="Gene3D" id="3.10.450.50">
    <property type="match status" value="1"/>
</dbReference>
<dbReference type="EMBL" id="PZJG01000013">
    <property type="protein sequence ID" value="RAK48028.1"/>
    <property type="molecule type" value="Genomic_DNA"/>
</dbReference>